<dbReference type="FunFam" id="3.15.10.30:FF:000001">
    <property type="entry name" value="Takeout-like protein 1"/>
    <property type="match status" value="1"/>
</dbReference>
<name>A0A482WT09_LAOST</name>
<dbReference type="PANTHER" id="PTHR11008:SF32">
    <property type="entry name" value="CIRCADIAN CLOCK-CONTROLLED PROTEIN DAYWAKE-RELATED"/>
    <property type="match status" value="1"/>
</dbReference>
<feature type="signal peptide" evidence="4">
    <location>
        <begin position="1"/>
        <end position="28"/>
    </location>
</feature>
<evidence type="ECO:0000256" key="3">
    <source>
        <dbReference type="ARBA" id="ARBA00060902"/>
    </source>
</evidence>
<evidence type="ECO:0000313" key="6">
    <source>
        <dbReference type="Proteomes" id="UP000291343"/>
    </source>
</evidence>
<evidence type="ECO:0000256" key="1">
    <source>
        <dbReference type="ARBA" id="ARBA00022729"/>
    </source>
</evidence>
<keyword evidence="2" id="KW-0090">Biological rhythms</keyword>
<dbReference type="PANTHER" id="PTHR11008">
    <property type="entry name" value="PROTEIN TAKEOUT-LIKE PROTEIN"/>
    <property type="match status" value="1"/>
</dbReference>
<dbReference type="Pfam" id="PF06585">
    <property type="entry name" value="JHBP"/>
    <property type="match status" value="1"/>
</dbReference>
<dbReference type="EMBL" id="QKKF02026138">
    <property type="protein sequence ID" value="RZF36633.1"/>
    <property type="molecule type" value="Genomic_DNA"/>
</dbReference>
<dbReference type="SMART" id="SM00700">
    <property type="entry name" value="JHBP"/>
    <property type="match status" value="1"/>
</dbReference>
<dbReference type="FunCoup" id="A0A482WT09">
    <property type="interactions" value="33"/>
</dbReference>
<dbReference type="GO" id="GO:0007623">
    <property type="term" value="P:circadian rhythm"/>
    <property type="evidence" value="ECO:0007669"/>
    <property type="project" value="UniProtKB-ARBA"/>
</dbReference>
<keyword evidence="6" id="KW-1185">Reference proteome</keyword>
<keyword evidence="1 4" id="KW-0732">Signal</keyword>
<reference evidence="5 6" key="1">
    <citation type="journal article" date="2017" name="Gigascience">
        <title>Genome sequence of the small brown planthopper, Laodelphax striatellus.</title>
        <authorList>
            <person name="Zhu J."/>
            <person name="Jiang F."/>
            <person name="Wang X."/>
            <person name="Yang P."/>
            <person name="Bao Y."/>
            <person name="Zhao W."/>
            <person name="Wang W."/>
            <person name="Lu H."/>
            <person name="Wang Q."/>
            <person name="Cui N."/>
            <person name="Li J."/>
            <person name="Chen X."/>
            <person name="Luo L."/>
            <person name="Yu J."/>
            <person name="Kang L."/>
            <person name="Cui F."/>
        </authorList>
    </citation>
    <scope>NUCLEOTIDE SEQUENCE [LARGE SCALE GENOMIC DNA]</scope>
    <source>
        <strain evidence="5">Lst14</strain>
    </source>
</reference>
<dbReference type="Proteomes" id="UP000291343">
    <property type="component" value="Unassembled WGS sequence"/>
</dbReference>
<dbReference type="Gene3D" id="3.15.10.30">
    <property type="entry name" value="Haemolymph juvenile hormone binding protein"/>
    <property type="match status" value="1"/>
</dbReference>
<evidence type="ECO:0000256" key="2">
    <source>
        <dbReference type="ARBA" id="ARBA00023108"/>
    </source>
</evidence>
<dbReference type="InterPro" id="IPR010562">
    <property type="entry name" value="Haemolymph_juvenile_hormone-bd"/>
</dbReference>
<evidence type="ECO:0000313" key="5">
    <source>
        <dbReference type="EMBL" id="RZF36633.1"/>
    </source>
</evidence>
<evidence type="ECO:0000256" key="4">
    <source>
        <dbReference type="SAM" id="SignalP"/>
    </source>
</evidence>
<dbReference type="SMR" id="A0A482WT09"/>
<dbReference type="AlphaFoldDB" id="A0A482WT09"/>
<comment type="similarity">
    <text evidence="3">Belongs to the TO family.</text>
</comment>
<dbReference type="InterPro" id="IPR038606">
    <property type="entry name" value="To_sf"/>
</dbReference>
<organism evidence="5 6">
    <name type="scientific">Laodelphax striatellus</name>
    <name type="common">Small brown planthopper</name>
    <name type="synonym">Delphax striatella</name>
    <dbReference type="NCBI Taxonomy" id="195883"/>
    <lineage>
        <taxon>Eukaryota</taxon>
        <taxon>Metazoa</taxon>
        <taxon>Ecdysozoa</taxon>
        <taxon>Arthropoda</taxon>
        <taxon>Hexapoda</taxon>
        <taxon>Insecta</taxon>
        <taxon>Pterygota</taxon>
        <taxon>Neoptera</taxon>
        <taxon>Paraneoptera</taxon>
        <taxon>Hemiptera</taxon>
        <taxon>Auchenorrhyncha</taxon>
        <taxon>Fulgoroidea</taxon>
        <taxon>Delphacidae</taxon>
        <taxon>Criomorphinae</taxon>
        <taxon>Laodelphax</taxon>
    </lineage>
</organism>
<accession>A0A482WT09</accession>
<comment type="caution">
    <text evidence="5">The sequence shown here is derived from an EMBL/GenBank/DDBJ whole genome shotgun (WGS) entry which is preliminary data.</text>
</comment>
<protein>
    <submittedName>
        <fullName evidence="5">Uncharacterized protein</fullName>
    </submittedName>
</protein>
<dbReference type="GO" id="GO:0005615">
    <property type="term" value="C:extracellular space"/>
    <property type="evidence" value="ECO:0007669"/>
    <property type="project" value="TreeGrafter"/>
</dbReference>
<proteinExistence type="inferred from homology"/>
<dbReference type="OrthoDB" id="8194225at2759"/>
<dbReference type="InParanoid" id="A0A482WT09"/>
<dbReference type="STRING" id="195883.A0A482WT09"/>
<feature type="chain" id="PRO_5019764754" evidence="4">
    <location>
        <begin position="29"/>
        <end position="264"/>
    </location>
</feature>
<gene>
    <name evidence="5" type="ORF">LSTR_LSTR007336</name>
</gene>
<sequence length="264" mass="29590">MRPNILSFLSVSAFLLAVFSSFISFASSAKLQALPLPSYVGKGCSPNDPKLNECVVRTGAPAIKKIAQGDPKYRIPKLDPLTIPQIKIRQGTRQVGLSLELNNLQMYGLKDVDFRKARLDLNKNHCEWDFFLKTMTMIGKYNVSGQVLVLPITGEGDANVTVTGVTFTFIYNYTLEKRANGLEYVKVTDYKMPFQVTDMKIKLDNLFNGDRLLGGNMNQFLNENWQEIMKELGPAMGDALGEIFKQTLTSMADLVPFKNIFPKD</sequence>